<dbReference type="PANTHER" id="PTHR30086:SF5">
    <property type="entry name" value="HOMOGENTISATE EXPORT PROTEIN"/>
    <property type="match status" value="1"/>
</dbReference>
<dbReference type="InterPro" id="IPR001123">
    <property type="entry name" value="LeuE-type"/>
</dbReference>
<reference evidence="7 8" key="1">
    <citation type="journal article" date="2014" name="Int. J. Syst. Evol. Microbiol.">
        <title>Complete genome sequence of Corynebacterium casei LMG S-19264T (=DSM 44701T), isolated from a smear-ripened cheese.</title>
        <authorList>
            <consortium name="US DOE Joint Genome Institute (JGI-PGF)"/>
            <person name="Walter F."/>
            <person name="Albersmeier A."/>
            <person name="Kalinowski J."/>
            <person name="Ruckert C."/>
        </authorList>
    </citation>
    <scope>NUCLEOTIDE SEQUENCE [LARGE SCALE GENOMIC DNA]</scope>
    <source>
        <strain evidence="7 8">NBRC 112785</strain>
    </source>
</reference>
<keyword evidence="5 6" id="KW-0472">Membrane</keyword>
<dbReference type="Pfam" id="PF01810">
    <property type="entry name" value="LysE"/>
    <property type="match status" value="1"/>
</dbReference>
<dbReference type="PIRSF" id="PIRSF006324">
    <property type="entry name" value="LeuE"/>
    <property type="match status" value="1"/>
</dbReference>
<organism evidence="7 8">
    <name type="scientific">Paraferrimonas haliotis</name>
    <dbReference type="NCBI Taxonomy" id="2013866"/>
    <lineage>
        <taxon>Bacteria</taxon>
        <taxon>Pseudomonadati</taxon>
        <taxon>Pseudomonadota</taxon>
        <taxon>Gammaproteobacteria</taxon>
        <taxon>Alteromonadales</taxon>
        <taxon>Ferrimonadaceae</taxon>
        <taxon>Paraferrimonas</taxon>
    </lineage>
</organism>
<evidence type="ECO:0000256" key="2">
    <source>
        <dbReference type="ARBA" id="ARBA00022475"/>
    </source>
</evidence>
<dbReference type="PANTHER" id="PTHR30086">
    <property type="entry name" value="ARGININE EXPORTER PROTEIN ARGO"/>
    <property type="match status" value="1"/>
</dbReference>
<evidence type="ECO:0000256" key="6">
    <source>
        <dbReference type="SAM" id="Phobius"/>
    </source>
</evidence>
<comment type="subcellular location">
    <subcellularLocation>
        <location evidence="1">Cell membrane</location>
        <topology evidence="1">Multi-pass membrane protein</topology>
    </subcellularLocation>
</comment>
<dbReference type="GO" id="GO:0005886">
    <property type="term" value="C:plasma membrane"/>
    <property type="evidence" value="ECO:0007669"/>
    <property type="project" value="UniProtKB-SubCell"/>
</dbReference>
<feature type="transmembrane region" description="Helical" evidence="6">
    <location>
        <begin position="135"/>
        <end position="161"/>
    </location>
</feature>
<dbReference type="GO" id="GO:0042970">
    <property type="term" value="F:homoserine transmembrane transporter activity"/>
    <property type="evidence" value="ECO:0007669"/>
    <property type="project" value="TreeGrafter"/>
</dbReference>
<dbReference type="Proteomes" id="UP001157439">
    <property type="component" value="Unassembled WGS sequence"/>
</dbReference>
<evidence type="ECO:0000313" key="7">
    <source>
        <dbReference type="EMBL" id="GLS84398.1"/>
    </source>
</evidence>
<keyword evidence="2" id="KW-1003">Cell membrane</keyword>
<gene>
    <name evidence="7" type="ORF">GCM10007894_23750</name>
</gene>
<dbReference type="EMBL" id="BSPO01000003">
    <property type="protein sequence ID" value="GLS84398.1"/>
    <property type="molecule type" value="Genomic_DNA"/>
</dbReference>
<evidence type="ECO:0000256" key="5">
    <source>
        <dbReference type="ARBA" id="ARBA00023136"/>
    </source>
</evidence>
<comment type="caution">
    <text evidence="7">The sequence shown here is derived from an EMBL/GenBank/DDBJ whole genome shotgun (WGS) entry which is preliminary data.</text>
</comment>
<feature type="transmembrane region" description="Helical" evidence="6">
    <location>
        <begin position="208"/>
        <end position="226"/>
    </location>
</feature>
<accession>A0AA37TRM3</accession>
<keyword evidence="8" id="KW-1185">Reference proteome</keyword>
<proteinExistence type="predicted"/>
<name>A0AA37TRM3_9GAMM</name>
<dbReference type="AlphaFoldDB" id="A0AA37TRM3"/>
<evidence type="ECO:0000256" key="3">
    <source>
        <dbReference type="ARBA" id="ARBA00022692"/>
    </source>
</evidence>
<feature type="transmembrane region" description="Helical" evidence="6">
    <location>
        <begin position="167"/>
        <end position="187"/>
    </location>
</feature>
<feature type="transmembrane region" description="Helical" evidence="6">
    <location>
        <begin position="27"/>
        <end position="50"/>
    </location>
</feature>
<keyword evidence="3 6" id="KW-0812">Transmembrane</keyword>
<protein>
    <submittedName>
        <fullName evidence="7">Threonine transporter RhtB</fullName>
    </submittedName>
</protein>
<evidence type="ECO:0000256" key="4">
    <source>
        <dbReference type="ARBA" id="ARBA00022989"/>
    </source>
</evidence>
<evidence type="ECO:0000313" key="8">
    <source>
        <dbReference type="Proteomes" id="UP001157439"/>
    </source>
</evidence>
<evidence type="ECO:0000256" key="1">
    <source>
        <dbReference type="ARBA" id="ARBA00004651"/>
    </source>
</evidence>
<feature type="transmembrane region" description="Helical" evidence="6">
    <location>
        <begin position="96"/>
        <end position="114"/>
    </location>
</feature>
<feature type="transmembrane region" description="Helical" evidence="6">
    <location>
        <begin position="62"/>
        <end position="84"/>
    </location>
</feature>
<sequence length="227" mass="24789">MTSEKELVILAAFCHYRVIKVWVEASVLAIFIPTFLFVSATPGMCMTLAMTLGMTIGVKRTLWMMIGELAGVALVAIAAVAGIATMMLQFPQLFSVFKYAGGAYLLYLGIQMWRSRGRMAISDDPKQPQVTGRQLMLQGFVTAVANPKGWAFMISLLPPFLDPSRPISGQMMVLLSIIMMTELSCMLMYASGGKGLRLFLSQSANVRLMNRIAGSLMMVVGVWLAVG</sequence>
<keyword evidence="4 6" id="KW-1133">Transmembrane helix</keyword>